<protein>
    <recommendedName>
        <fullName evidence="6 15">ATP phosphoribosyltransferase</fullName>
        <shortName evidence="15">ATP-PRT</shortName>
        <shortName evidence="15">ATP-PRTase</shortName>
        <ecNumber evidence="5 15">2.4.2.17</ecNumber>
    </recommendedName>
</protein>
<name>A0A7K3LX88_9ACTN</name>
<dbReference type="Pfam" id="PF01634">
    <property type="entry name" value="HisG"/>
    <property type="match status" value="1"/>
</dbReference>
<comment type="caution">
    <text evidence="18">The sequence shown here is derived from an EMBL/GenBank/DDBJ whole genome shotgun (WGS) entry which is preliminary data.</text>
</comment>
<dbReference type="Gene3D" id="3.30.70.120">
    <property type="match status" value="1"/>
</dbReference>
<dbReference type="EMBL" id="WLZY01000001">
    <property type="protein sequence ID" value="NDL55631.1"/>
    <property type="molecule type" value="Genomic_DNA"/>
</dbReference>
<dbReference type="GO" id="GO:0005737">
    <property type="term" value="C:cytoplasm"/>
    <property type="evidence" value="ECO:0007669"/>
    <property type="project" value="UniProtKB-SubCell"/>
</dbReference>
<dbReference type="PROSITE" id="PS01316">
    <property type="entry name" value="ATP_P_PHORIBOSYLTR"/>
    <property type="match status" value="1"/>
</dbReference>
<dbReference type="InterPro" id="IPR018198">
    <property type="entry name" value="ATP_PRibTrfase_CS"/>
</dbReference>
<dbReference type="Pfam" id="PF08029">
    <property type="entry name" value="HisG_C"/>
    <property type="match status" value="1"/>
</dbReference>
<evidence type="ECO:0000256" key="12">
    <source>
        <dbReference type="ARBA" id="ARBA00022840"/>
    </source>
</evidence>
<keyword evidence="11 15" id="KW-0547">Nucleotide-binding</keyword>
<comment type="cofactor">
    <cofactor evidence="15">
        <name>Mg(2+)</name>
        <dbReference type="ChEBI" id="CHEBI:18420"/>
    </cofactor>
</comment>
<dbReference type="InterPro" id="IPR013115">
    <property type="entry name" value="HisG_C"/>
</dbReference>
<dbReference type="NCBIfam" id="TIGR00070">
    <property type="entry name" value="hisG"/>
    <property type="match status" value="1"/>
</dbReference>
<comment type="subcellular location">
    <subcellularLocation>
        <location evidence="2 15">Cytoplasm</location>
    </subcellularLocation>
</comment>
<keyword evidence="19" id="KW-1185">Reference proteome</keyword>
<evidence type="ECO:0000313" key="19">
    <source>
        <dbReference type="Proteomes" id="UP000460435"/>
    </source>
</evidence>
<dbReference type="InterPro" id="IPR001348">
    <property type="entry name" value="ATP_PRibTrfase_HisG"/>
</dbReference>
<evidence type="ECO:0000256" key="8">
    <source>
        <dbReference type="ARBA" id="ARBA00022605"/>
    </source>
</evidence>
<keyword evidence="12 15" id="KW-0067">ATP-binding</keyword>
<comment type="catalytic activity">
    <reaction evidence="1 15">
        <text>1-(5-phospho-beta-D-ribosyl)-ATP + diphosphate = 5-phospho-alpha-D-ribose 1-diphosphate + ATP</text>
        <dbReference type="Rhea" id="RHEA:18473"/>
        <dbReference type="ChEBI" id="CHEBI:30616"/>
        <dbReference type="ChEBI" id="CHEBI:33019"/>
        <dbReference type="ChEBI" id="CHEBI:58017"/>
        <dbReference type="ChEBI" id="CHEBI:73183"/>
        <dbReference type="EC" id="2.4.2.17"/>
    </reaction>
</comment>
<dbReference type="GO" id="GO:0000287">
    <property type="term" value="F:magnesium ion binding"/>
    <property type="evidence" value="ECO:0007669"/>
    <property type="project" value="UniProtKB-UniRule"/>
</dbReference>
<evidence type="ECO:0000256" key="14">
    <source>
        <dbReference type="ARBA" id="ARBA00024861"/>
    </source>
</evidence>
<keyword evidence="7 15" id="KW-0963">Cytoplasm</keyword>
<evidence type="ECO:0000256" key="15">
    <source>
        <dbReference type="HAMAP-Rule" id="MF_00079"/>
    </source>
</evidence>
<evidence type="ECO:0000256" key="1">
    <source>
        <dbReference type="ARBA" id="ARBA00000915"/>
    </source>
</evidence>
<comment type="activity regulation">
    <text evidence="15">Feedback inhibited by histidine.</text>
</comment>
<dbReference type="CDD" id="cd13591">
    <property type="entry name" value="PBP2_HisGL1"/>
    <property type="match status" value="1"/>
</dbReference>
<comment type="pathway">
    <text evidence="3 15">Amino-acid biosynthesis; L-histidine biosynthesis; L-histidine from 5-phospho-alpha-D-ribose 1-diphosphate: step 1/9.</text>
</comment>
<dbReference type="InterPro" id="IPR013820">
    <property type="entry name" value="ATP_PRibTrfase_cat"/>
</dbReference>
<evidence type="ECO:0000256" key="13">
    <source>
        <dbReference type="ARBA" id="ARBA00023102"/>
    </source>
</evidence>
<dbReference type="EC" id="2.4.2.17" evidence="5 15"/>
<comment type="function">
    <text evidence="14 15">Catalyzes the condensation of ATP and 5-phosphoribose 1-diphosphate to form N'-(5'-phosphoribosyl)-ATP (PR-ATP). Has a crucial role in the pathway because the rate of histidine biosynthesis seems to be controlled primarily by regulation of HisG enzymatic activity.</text>
</comment>
<evidence type="ECO:0000256" key="5">
    <source>
        <dbReference type="ARBA" id="ARBA00011946"/>
    </source>
</evidence>
<keyword evidence="10 15" id="KW-0808">Transferase</keyword>
<dbReference type="InterPro" id="IPR011322">
    <property type="entry name" value="N-reg_PII-like_a/b"/>
</dbReference>
<accession>A0A7K3LX88</accession>
<keyword evidence="9 15" id="KW-0328">Glycosyltransferase</keyword>
<dbReference type="UniPathway" id="UPA00031">
    <property type="reaction ID" value="UER00006"/>
</dbReference>
<sequence>MNTLRIAVPNKGSLAEPAAEMLREAGYRQRQDGGRELVLSDPENNVEFFFLRPRDIAVYVGSGTLDVGITGRDLLLDSHAPARELLPLGFAGSTFRFAARPGTADQLADFNGKRVATSYAGLLDSYLRDRGIDAEVIKLDGAVETAVQLGVADIIADVVETGTTLRQAGLELVGEPILKSEAVLVTRADGDSAPGTEQLLRRLKGVLVARRYVMMDYDIRAERVEEASELTPGLESPTVSPLHREGWVAVRSMVPRDQAQRVMDELWEIGARAILVTDILACRI</sequence>
<evidence type="ECO:0000256" key="2">
    <source>
        <dbReference type="ARBA" id="ARBA00004496"/>
    </source>
</evidence>
<dbReference type="FunFam" id="3.30.70.120:FF:000003">
    <property type="entry name" value="ATP phosphoribosyltransferase"/>
    <property type="match status" value="1"/>
</dbReference>
<dbReference type="Gene3D" id="3.40.190.10">
    <property type="entry name" value="Periplasmic binding protein-like II"/>
    <property type="match status" value="2"/>
</dbReference>
<dbReference type="AlphaFoldDB" id="A0A7K3LX88"/>
<dbReference type="PANTHER" id="PTHR21403:SF8">
    <property type="entry name" value="ATP PHOSPHORIBOSYLTRANSFERASE"/>
    <property type="match status" value="1"/>
</dbReference>
<evidence type="ECO:0000256" key="11">
    <source>
        <dbReference type="ARBA" id="ARBA00022741"/>
    </source>
</evidence>
<dbReference type="Proteomes" id="UP000460435">
    <property type="component" value="Unassembled WGS sequence"/>
</dbReference>
<evidence type="ECO:0000256" key="10">
    <source>
        <dbReference type="ARBA" id="ARBA00022679"/>
    </source>
</evidence>
<evidence type="ECO:0000259" key="17">
    <source>
        <dbReference type="Pfam" id="PF08029"/>
    </source>
</evidence>
<dbReference type="SUPFAM" id="SSF54913">
    <property type="entry name" value="GlnB-like"/>
    <property type="match status" value="1"/>
</dbReference>
<feature type="domain" description="ATP phosphoribosyltransferase catalytic" evidence="16">
    <location>
        <begin position="52"/>
        <end position="204"/>
    </location>
</feature>
<proteinExistence type="inferred from homology"/>
<dbReference type="HAMAP" id="MF_00079">
    <property type="entry name" value="HisG_Long"/>
    <property type="match status" value="1"/>
</dbReference>
<dbReference type="GO" id="GO:0003879">
    <property type="term" value="F:ATP phosphoribosyltransferase activity"/>
    <property type="evidence" value="ECO:0007669"/>
    <property type="project" value="UniProtKB-UniRule"/>
</dbReference>
<dbReference type="PANTHER" id="PTHR21403">
    <property type="entry name" value="ATP PHOSPHORIBOSYLTRANSFERASE ATP-PRTASE"/>
    <property type="match status" value="1"/>
</dbReference>
<keyword evidence="13 15" id="KW-0368">Histidine biosynthesis</keyword>
<evidence type="ECO:0000256" key="6">
    <source>
        <dbReference type="ARBA" id="ARBA00020998"/>
    </source>
</evidence>
<evidence type="ECO:0000256" key="7">
    <source>
        <dbReference type="ARBA" id="ARBA00022490"/>
    </source>
</evidence>
<dbReference type="GO" id="GO:0000105">
    <property type="term" value="P:L-histidine biosynthetic process"/>
    <property type="evidence" value="ECO:0007669"/>
    <property type="project" value="UniProtKB-UniRule"/>
</dbReference>
<evidence type="ECO:0000259" key="16">
    <source>
        <dbReference type="Pfam" id="PF01634"/>
    </source>
</evidence>
<dbReference type="InterPro" id="IPR020621">
    <property type="entry name" value="ATP-PRT_HisG_long"/>
</dbReference>
<dbReference type="SUPFAM" id="SSF53850">
    <property type="entry name" value="Periplasmic binding protein-like II"/>
    <property type="match status" value="1"/>
</dbReference>
<dbReference type="NCBIfam" id="TIGR03455">
    <property type="entry name" value="HisG_C-term"/>
    <property type="match status" value="1"/>
</dbReference>
<gene>
    <name evidence="15" type="primary">hisG</name>
    <name evidence="18" type="ORF">F7O44_00935</name>
</gene>
<evidence type="ECO:0000256" key="3">
    <source>
        <dbReference type="ARBA" id="ARBA00004667"/>
    </source>
</evidence>
<comment type="similarity">
    <text evidence="4 15">Belongs to the ATP phosphoribosyltransferase family. Long subfamily.</text>
</comment>
<evidence type="ECO:0000313" key="18">
    <source>
        <dbReference type="EMBL" id="NDL55631.1"/>
    </source>
</evidence>
<evidence type="ECO:0000256" key="9">
    <source>
        <dbReference type="ARBA" id="ARBA00022676"/>
    </source>
</evidence>
<dbReference type="InterPro" id="IPR015867">
    <property type="entry name" value="N-reg_PII/ATP_PRibTrfase_C"/>
</dbReference>
<dbReference type="RefSeq" id="WP_162448325.1">
    <property type="nucleotide sequence ID" value="NZ_WLZY01000001.1"/>
</dbReference>
<dbReference type="GO" id="GO:0005524">
    <property type="term" value="F:ATP binding"/>
    <property type="evidence" value="ECO:0007669"/>
    <property type="project" value="UniProtKB-KW"/>
</dbReference>
<reference evidence="18 19" key="1">
    <citation type="submission" date="2019-11" db="EMBL/GenBank/DDBJ databases">
        <authorList>
            <person name="Li X.-J."/>
            <person name="Feng X.-M."/>
        </authorList>
    </citation>
    <scope>NUCLEOTIDE SEQUENCE [LARGE SCALE GENOMIC DNA]</scope>
    <source>
        <strain evidence="18 19">XMNu-373</strain>
    </source>
</reference>
<feature type="domain" description="Histidine biosynthesis HisG C-terminal" evidence="17">
    <location>
        <begin position="209"/>
        <end position="279"/>
    </location>
</feature>
<keyword evidence="15" id="KW-0460">Magnesium</keyword>
<keyword evidence="15" id="KW-0479">Metal-binding</keyword>
<keyword evidence="8 15" id="KW-0028">Amino-acid biosynthesis</keyword>
<evidence type="ECO:0000256" key="4">
    <source>
        <dbReference type="ARBA" id="ARBA00007955"/>
    </source>
</evidence>
<organism evidence="18 19">
    <name type="scientific">Phytoactinopolyspora mesophila</name>
    <dbReference type="NCBI Taxonomy" id="2650750"/>
    <lineage>
        <taxon>Bacteria</taxon>
        <taxon>Bacillati</taxon>
        <taxon>Actinomycetota</taxon>
        <taxon>Actinomycetes</taxon>
        <taxon>Jiangellales</taxon>
        <taxon>Jiangellaceae</taxon>
        <taxon>Phytoactinopolyspora</taxon>
    </lineage>
</organism>